<protein>
    <recommendedName>
        <fullName evidence="1">Transferrin-like domain-containing protein</fullName>
    </recommendedName>
</protein>
<dbReference type="STRING" id="6184.A0A430PXR1"/>
<organism evidence="2 3">
    <name type="scientific">Schistosoma bovis</name>
    <name type="common">Blood fluke</name>
    <dbReference type="NCBI Taxonomy" id="6184"/>
    <lineage>
        <taxon>Eukaryota</taxon>
        <taxon>Metazoa</taxon>
        <taxon>Spiralia</taxon>
        <taxon>Lophotrochozoa</taxon>
        <taxon>Platyhelminthes</taxon>
        <taxon>Trematoda</taxon>
        <taxon>Digenea</taxon>
        <taxon>Strigeidida</taxon>
        <taxon>Schistosomatoidea</taxon>
        <taxon>Schistosomatidae</taxon>
        <taxon>Schistosoma</taxon>
    </lineage>
</organism>
<dbReference type="Proteomes" id="UP000290809">
    <property type="component" value="Unassembled WGS sequence"/>
</dbReference>
<feature type="non-terminal residue" evidence="2">
    <location>
        <position position="1"/>
    </location>
</feature>
<dbReference type="PANTHER" id="PTHR11485">
    <property type="entry name" value="TRANSFERRIN"/>
    <property type="match status" value="1"/>
</dbReference>
<dbReference type="PRINTS" id="PR00422">
    <property type="entry name" value="TRANSFERRIN"/>
</dbReference>
<dbReference type="EMBL" id="QMKO01004386">
    <property type="protein sequence ID" value="RTG80209.1"/>
    <property type="molecule type" value="Genomic_DNA"/>
</dbReference>
<evidence type="ECO:0000313" key="3">
    <source>
        <dbReference type="Proteomes" id="UP000290809"/>
    </source>
</evidence>
<evidence type="ECO:0000313" key="2">
    <source>
        <dbReference type="EMBL" id="RTG80209.1"/>
    </source>
</evidence>
<dbReference type="SMART" id="SM00094">
    <property type="entry name" value="TR_FER"/>
    <property type="match status" value="1"/>
</dbReference>
<accession>A0A430PXR1</accession>
<dbReference type="Gene3D" id="3.40.190.10">
    <property type="entry name" value="Periplasmic binding protein-like II"/>
    <property type="match status" value="2"/>
</dbReference>
<dbReference type="PROSITE" id="PS51408">
    <property type="entry name" value="TRANSFERRIN_LIKE_4"/>
    <property type="match status" value="1"/>
</dbReference>
<sequence length="274" mass="30362">TVRWCSVSHEEEIKCNRLSSVIQSTTTISNKYNLTCILGSDEFNCMKLINEKQADLMNLDVGLAYYGSSLYSLRPIAVENYAISNAPNARNLYYYAVMVKPISISIDPTNLRGKEICSAGAGTAEGWVMPVGTLISDLRAIPVTQCNSVVQNLIRYLGDSCIPNSLSEIFNPFGDNTQEVCRLCYNTGLSDWCGSLDRYSGNQGALRCLLKILSQNIPVVAFLRDQEVELASGDGFPKNYELLCSSKMPKQVNTFSNQCFTRYCTLLASIFLLI</sequence>
<dbReference type="Pfam" id="PF00405">
    <property type="entry name" value="Transferrin"/>
    <property type="match status" value="1"/>
</dbReference>
<name>A0A430PXR1_SCHBO</name>
<proteinExistence type="predicted"/>
<dbReference type="InterPro" id="IPR001156">
    <property type="entry name" value="Transferrin-like_dom"/>
</dbReference>
<reference evidence="2 3" key="1">
    <citation type="journal article" date="2019" name="PLoS Pathog.">
        <title>Genome sequence of the bovine parasite Schistosoma bovis Tanzania.</title>
        <authorList>
            <person name="Oey H."/>
            <person name="Zakrzewski M."/>
            <person name="Gobert G."/>
            <person name="Gravermann K."/>
            <person name="Stoye J."/>
            <person name="Jones M."/>
            <person name="Mcmanus D."/>
            <person name="Krause L."/>
        </authorList>
    </citation>
    <scope>NUCLEOTIDE SEQUENCE [LARGE SCALE GENOMIC DNA]</scope>
    <source>
        <strain evidence="2 3">TAN1997</strain>
    </source>
</reference>
<comment type="caution">
    <text evidence="2">The sequence shown here is derived from an EMBL/GenBank/DDBJ whole genome shotgun (WGS) entry which is preliminary data.</text>
</comment>
<dbReference type="SUPFAM" id="SSF53850">
    <property type="entry name" value="Periplasmic binding protein-like II"/>
    <property type="match status" value="1"/>
</dbReference>
<feature type="domain" description="Transferrin-like" evidence="1">
    <location>
        <begin position="2"/>
        <end position="274"/>
    </location>
</feature>
<dbReference type="PANTHER" id="PTHR11485:SF58">
    <property type="entry name" value="TRANSFERRIN-LIKE DOMAIN-CONTAINING PROTEIN"/>
    <property type="match status" value="1"/>
</dbReference>
<evidence type="ECO:0000259" key="1">
    <source>
        <dbReference type="PROSITE" id="PS51408"/>
    </source>
</evidence>
<dbReference type="AlphaFoldDB" id="A0A430PXR1"/>
<keyword evidence="3" id="KW-1185">Reference proteome</keyword>
<gene>
    <name evidence="2" type="ORF">DC041_0003572</name>
</gene>